<evidence type="ECO:0000256" key="7">
    <source>
        <dbReference type="ARBA" id="ARBA00022660"/>
    </source>
</evidence>
<dbReference type="EMBL" id="MH817138">
    <property type="protein sequence ID" value="QCI56351.1"/>
    <property type="molecule type" value="Genomic_DNA"/>
</dbReference>
<feature type="transmembrane region" description="Helical" evidence="17">
    <location>
        <begin position="138"/>
        <end position="159"/>
    </location>
</feature>
<keyword evidence="10 17" id="KW-0249">Electron transport</keyword>
<keyword evidence="9" id="KW-1278">Translocase</keyword>
<feature type="transmembrane region" description="Helical" evidence="17">
    <location>
        <begin position="341"/>
        <end position="359"/>
    </location>
</feature>
<keyword evidence="8 17" id="KW-0812">Transmembrane</keyword>
<evidence type="ECO:0000256" key="16">
    <source>
        <dbReference type="ARBA" id="ARBA00049551"/>
    </source>
</evidence>
<protein>
    <recommendedName>
        <fullName evidence="5 17">NADH-ubiquinone oxidoreductase chain 4</fullName>
        <ecNumber evidence="4 17">7.1.1.2</ecNumber>
    </recommendedName>
</protein>
<dbReference type="GO" id="GO:0003954">
    <property type="term" value="F:NADH dehydrogenase activity"/>
    <property type="evidence" value="ECO:0007669"/>
    <property type="project" value="TreeGrafter"/>
</dbReference>
<dbReference type="Pfam" id="PF01059">
    <property type="entry name" value="Oxidored_q5_N"/>
    <property type="match status" value="1"/>
</dbReference>
<evidence type="ECO:0000256" key="9">
    <source>
        <dbReference type="ARBA" id="ARBA00022967"/>
    </source>
</evidence>
<evidence type="ECO:0000256" key="10">
    <source>
        <dbReference type="ARBA" id="ARBA00022982"/>
    </source>
</evidence>
<feature type="transmembrane region" description="Helical" evidence="17">
    <location>
        <begin position="299"/>
        <end position="320"/>
    </location>
</feature>
<feature type="transmembrane region" description="Helical" evidence="17">
    <location>
        <begin position="179"/>
        <end position="202"/>
    </location>
</feature>
<feature type="domain" description="NADH:quinone oxidoreductase/Mrp antiporter transmembrane" evidence="18">
    <location>
        <begin position="105"/>
        <end position="387"/>
    </location>
</feature>
<keyword evidence="11 17" id="KW-1133">Transmembrane helix</keyword>
<feature type="transmembrane region" description="Helical" evidence="17">
    <location>
        <begin position="214"/>
        <end position="236"/>
    </location>
</feature>
<dbReference type="InterPro" id="IPR003918">
    <property type="entry name" value="NADH_UbQ_OxRdtase"/>
</dbReference>
<evidence type="ECO:0000256" key="15">
    <source>
        <dbReference type="ARBA" id="ARBA00023136"/>
    </source>
</evidence>
<keyword evidence="6 17" id="KW-0813">Transport</keyword>
<evidence type="ECO:0000256" key="6">
    <source>
        <dbReference type="ARBA" id="ARBA00022448"/>
    </source>
</evidence>
<keyword evidence="7 17" id="KW-0679">Respiratory chain</keyword>
<evidence type="ECO:0000256" key="5">
    <source>
        <dbReference type="ARBA" id="ARBA00021006"/>
    </source>
</evidence>
<comment type="function">
    <text evidence="1">Core subunit of the mitochondrial membrane respiratory chain NADH dehydrogenase (Complex I) that is believed to belong to the minimal assembly required for catalysis. Complex I functions in the transfer of electrons from NADH to the respiratory chain. The immediate electron acceptor for the enzyme is believed to be ubiquinone.</text>
</comment>
<evidence type="ECO:0000313" key="20">
    <source>
        <dbReference type="EMBL" id="QCI56351.1"/>
    </source>
</evidence>
<evidence type="ECO:0000256" key="8">
    <source>
        <dbReference type="ARBA" id="ARBA00022692"/>
    </source>
</evidence>
<feature type="transmembrane region" description="Helical" evidence="17">
    <location>
        <begin position="110"/>
        <end position="131"/>
    </location>
</feature>
<dbReference type="AlphaFoldDB" id="A0A4P8D2L3"/>
<evidence type="ECO:0000256" key="12">
    <source>
        <dbReference type="ARBA" id="ARBA00023027"/>
    </source>
</evidence>
<evidence type="ECO:0000256" key="2">
    <source>
        <dbReference type="ARBA" id="ARBA00004225"/>
    </source>
</evidence>
<dbReference type="GO" id="GO:0031966">
    <property type="term" value="C:mitochondrial membrane"/>
    <property type="evidence" value="ECO:0007669"/>
    <property type="project" value="UniProtKB-SubCell"/>
</dbReference>
<feature type="transmembrane region" description="Helical" evidence="17">
    <location>
        <begin position="379"/>
        <end position="399"/>
    </location>
</feature>
<proteinExistence type="inferred from homology"/>
<evidence type="ECO:0000256" key="11">
    <source>
        <dbReference type="ARBA" id="ARBA00022989"/>
    </source>
</evidence>
<feature type="transmembrane region" description="Helical" evidence="17">
    <location>
        <begin position="86"/>
        <end position="104"/>
    </location>
</feature>
<feature type="transmembrane region" description="Helical" evidence="17">
    <location>
        <begin position="242"/>
        <end position="264"/>
    </location>
</feature>
<dbReference type="GO" id="GO:0015990">
    <property type="term" value="P:electron transport coupled proton transport"/>
    <property type="evidence" value="ECO:0007669"/>
    <property type="project" value="TreeGrafter"/>
</dbReference>
<evidence type="ECO:0000256" key="3">
    <source>
        <dbReference type="ARBA" id="ARBA00009025"/>
    </source>
</evidence>
<comment type="function">
    <text evidence="17">Core subunit of the mitochondrial membrane respiratory chain NADH dehydrogenase (Complex I) which catalyzes electron transfer from NADH through the respiratory chain, using ubiquinone as an electron acceptor. Essential for the catalytic activity and assembly of complex I.</text>
</comment>
<evidence type="ECO:0000256" key="1">
    <source>
        <dbReference type="ARBA" id="ARBA00003257"/>
    </source>
</evidence>
<comment type="similarity">
    <text evidence="3 17">Belongs to the complex I subunit 4 family.</text>
</comment>
<keyword evidence="14 17" id="KW-0496">Mitochondrion</keyword>
<comment type="subcellular location">
    <subcellularLocation>
        <location evidence="2 17">Mitochondrion membrane</location>
        <topology evidence="2 17">Multi-pass membrane protein</topology>
    </subcellularLocation>
</comment>
<dbReference type="EC" id="7.1.1.2" evidence="4 17"/>
<sequence length="444" mass="51604">MMSLMLFIVFMIPMSFSNKFWLNYLMYNILIFIGLMKFSSYYYYSNISILYGMDILSSMMVILTIWICSLMILASKNIYSKNLYPNLFKFNLLILMLSLIMTFISMNFFLFYVFFEISLIPTLMLIMGWGYQPERIQASIYLLFYTMLGSLPMLFSILFYYYCNKSLMICFMNLNMNSFILFLCMIIVFLVKMPMFFVHLWLPKAHVESPISGSMILAGIMLKLGGYGLMRVLPIFSKINYMYNYIFMSISLMGGFFISLICLRQSDMKSLVAYSSVAHMGMVIGGLMTLSNWGMTGSLAMMIAHGLCSSGLFCLVNINYERIFSRSLFLNKGFINMLPSISLIWFLLCSSNMAAPPSLNLLPEIFLINSMMAWENSTMLFLMLISFFSAAYSLFLYSYTQHGKFFSGSFFLNFSNIREFLLLIMHWLPLNLLFLKSEFNTLWL</sequence>
<dbReference type="GO" id="GO:0048039">
    <property type="term" value="F:ubiquinone binding"/>
    <property type="evidence" value="ECO:0007669"/>
    <property type="project" value="TreeGrafter"/>
</dbReference>
<evidence type="ECO:0000256" key="14">
    <source>
        <dbReference type="ARBA" id="ARBA00023128"/>
    </source>
</evidence>
<feature type="domain" description="NADH:ubiquinone oxidoreductase chain 4 N-terminal" evidence="19">
    <location>
        <begin position="1"/>
        <end position="102"/>
    </location>
</feature>
<dbReference type="PANTHER" id="PTHR43507">
    <property type="entry name" value="NADH-UBIQUINONE OXIDOREDUCTASE CHAIN 4"/>
    <property type="match status" value="1"/>
</dbReference>
<keyword evidence="15 17" id="KW-0472">Membrane</keyword>
<organism evidence="20">
    <name type="scientific">Lasioderma serricorne</name>
    <name type="common">cigarette beetle</name>
    <dbReference type="NCBI Taxonomy" id="295660"/>
    <lineage>
        <taxon>Eukaryota</taxon>
        <taxon>Metazoa</taxon>
        <taxon>Ecdysozoa</taxon>
        <taxon>Arthropoda</taxon>
        <taxon>Hexapoda</taxon>
        <taxon>Insecta</taxon>
        <taxon>Pterygota</taxon>
        <taxon>Neoptera</taxon>
        <taxon>Endopterygota</taxon>
        <taxon>Coleoptera</taxon>
        <taxon>Polyphaga</taxon>
        <taxon>Bostrichiformia</taxon>
        <taxon>Ptinidae</taxon>
        <taxon>Xyletininae</taxon>
        <taxon>Lasioderma</taxon>
    </lineage>
</organism>
<dbReference type="InterPro" id="IPR000260">
    <property type="entry name" value="NADH4_N"/>
</dbReference>
<reference evidence="20" key="1">
    <citation type="submission" date="2018-08" db="EMBL/GenBank/DDBJ databases">
        <title>High-level phylogeny of Polyphaga (Insecta: Coleoptera) inferred from mitogenome sequences.</title>
        <authorList>
            <person name="Yuan M.-L."/>
        </authorList>
    </citation>
    <scope>NUCLEOTIDE SEQUENCE</scope>
</reference>
<dbReference type="GO" id="GO:0042773">
    <property type="term" value="P:ATP synthesis coupled electron transport"/>
    <property type="evidence" value="ECO:0007669"/>
    <property type="project" value="InterPro"/>
</dbReference>
<evidence type="ECO:0000256" key="4">
    <source>
        <dbReference type="ARBA" id="ARBA00012944"/>
    </source>
</evidence>
<evidence type="ECO:0000256" key="13">
    <source>
        <dbReference type="ARBA" id="ARBA00023075"/>
    </source>
</evidence>
<gene>
    <name evidence="20" type="primary">nad4</name>
</gene>
<name>A0A4P8D2L3_9COLE</name>
<accession>A0A4P8D2L3</accession>
<evidence type="ECO:0000256" key="17">
    <source>
        <dbReference type="RuleBase" id="RU003297"/>
    </source>
</evidence>
<dbReference type="GO" id="GO:0008137">
    <property type="term" value="F:NADH dehydrogenase (ubiquinone) activity"/>
    <property type="evidence" value="ECO:0007669"/>
    <property type="project" value="UniProtKB-UniRule"/>
</dbReference>
<keyword evidence="13 17" id="KW-0830">Ubiquinone</keyword>
<comment type="catalytic activity">
    <reaction evidence="16 17">
        <text>a ubiquinone + NADH + 5 H(+)(in) = a ubiquinol + NAD(+) + 4 H(+)(out)</text>
        <dbReference type="Rhea" id="RHEA:29091"/>
        <dbReference type="Rhea" id="RHEA-COMP:9565"/>
        <dbReference type="Rhea" id="RHEA-COMP:9566"/>
        <dbReference type="ChEBI" id="CHEBI:15378"/>
        <dbReference type="ChEBI" id="CHEBI:16389"/>
        <dbReference type="ChEBI" id="CHEBI:17976"/>
        <dbReference type="ChEBI" id="CHEBI:57540"/>
        <dbReference type="ChEBI" id="CHEBI:57945"/>
        <dbReference type="EC" id="7.1.1.2"/>
    </reaction>
</comment>
<evidence type="ECO:0000259" key="18">
    <source>
        <dbReference type="Pfam" id="PF00361"/>
    </source>
</evidence>
<dbReference type="InterPro" id="IPR001750">
    <property type="entry name" value="ND/Mrp_TM"/>
</dbReference>
<dbReference type="PRINTS" id="PR01437">
    <property type="entry name" value="NUOXDRDTASE4"/>
</dbReference>
<feature type="transmembrane region" description="Helical" evidence="17">
    <location>
        <begin position="55"/>
        <end position="74"/>
    </location>
</feature>
<feature type="transmembrane region" description="Helical" evidence="17">
    <location>
        <begin position="21"/>
        <end position="43"/>
    </location>
</feature>
<keyword evidence="12 17" id="KW-0520">NAD</keyword>
<geneLocation type="mitochondrion" evidence="20"/>
<feature type="transmembrane region" description="Helical" evidence="17">
    <location>
        <begin position="271"/>
        <end position="293"/>
    </location>
</feature>
<evidence type="ECO:0000259" key="19">
    <source>
        <dbReference type="Pfam" id="PF01059"/>
    </source>
</evidence>
<dbReference type="Pfam" id="PF00361">
    <property type="entry name" value="Proton_antipo_M"/>
    <property type="match status" value="1"/>
</dbReference>
<dbReference type="PANTHER" id="PTHR43507:SF20">
    <property type="entry name" value="NADH-UBIQUINONE OXIDOREDUCTASE CHAIN 4"/>
    <property type="match status" value="1"/>
</dbReference>